<evidence type="ECO:0000256" key="2">
    <source>
        <dbReference type="ARBA" id="ARBA00022448"/>
    </source>
</evidence>
<evidence type="ECO:0000256" key="1">
    <source>
        <dbReference type="ARBA" id="ARBA00004141"/>
    </source>
</evidence>
<dbReference type="InterPro" id="IPR011701">
    <property type="entry name" value="MFS"/>
</dbReference>
<keyword evidence="10" id="KW-1185">Reference proteome</keyword>
<evidence type="ECO:0000259" key="8">
    <source>
        <dbReference type="Pfam" id="PF23894"/>
    </source>
</evidence>
<reference evidence="9" key="1">
    <citation type="submission" date="2021-12" db="EMBL/GenBank/DDBJ databases">
        <authorList>
            <person name="King R."/>
        </authorList>
    </citation>
    <scope>NUCLEOTIDE SEQUENCE</scope>
</reference>
<dbReference type="PANTHER" id="PTHR23511:SF34">
    <property type="entry name" value="SYNAPTIC VESICLE GLYCOPROTEIN 2"/>
    <property type="match status" value="1"/>
</dbReference>
<sequence length="612" mass="65975">MFYRCYGLQRPQLEKAKMEEQACLVRARSDSETSSKLSFGSISRTMAYTDDRLTATEGAGEPGNTVNMAASAPDHTTESNESGELLDYNDCSVLEQFHEDALKQAGCGLSQARVLLACGLAIGGSALELAAIPFILPSAEIELCILRHEKSWLVGASLGSVGWGALCERLGRRRTLLSSLAVNAVFAAVAAFMPTYGTFMMARFCSAIGSGGVTPACYSYAYETVPRLCRRRALAALPLCAGAGALSAAALARAALPPTGADTLLEDREHFSAWHRTFTPATSFVYAESLKWVVLTLNTDSENLLYPANGGRPRYITCGTASKWLVSIQTTLNTRFLASVLPAVLWRLQEYYSFTRRCHAFYASYTATVVAKENALLEASKHIEQNATYEKQLYNQTLENIEFANVTFVECTFRDMLMSRASFRNCSFAGVAFANIKTSNTGFFGCSFVNTTIIDSDIEMGRELDEWCVLRNTVIRGMRGGCRADLSSSLAGLVAEQSYAAHAMLLAAAVAAAPTHPRAIGQSNTLALAELRRANTPTCDSVPMRSVLVTIPLALHSAECTAHGLILSVAYMGAAILRGVGDTNAILSSVLCCCLALASTALATQTKHIEHR</sequence>
<evidence type="ECO:0000256" key="4">
    <source>
        <dbReference type="ARBA" id="ARBA00022989"/>
    </source>
</evidence>
<evidence type="ECO:0000256" key="5">
    <source>
        <dbReference type="ARBA" id="ARBA00023136"/>
    </source>
</evidence>
<feature type="region of interest" description="Disordered" evidence="6">
    <location>
        <begin position="55"/>
        <end position="82"/>
    </location>
</feature>
<keyword evidence="4 7" id="KW-1133">Transmembrane helix</keyword>
<dbReference type="GO" id="GO:0016020">
    <property type="term" value="C:membrane"/>
    <property type="evidence" value="ECO:0007669"/>
    <property type="project" value="UniProtKB-SubCell"/>
</dbReference>
<keyword evidence="2" id="KW-0813">Transport</keyword>
<dbReference type="Pfam" id="PF23894">
    <property type="entry name" value="LD_SV2"/>
    <property type="match status" value="1"/>
</dbReference>
<dbReference type="AlphaFoldDB" id="A0A9N9WIK2"/>
<feature type="transmembrane region" description="Helical" evidence="7">
    <location>
        <begin position="233"/>
        <end position="256"/>
    </location>
</feature>
<evidence type="ECO:0000313" key="9">
    <source>
        <dbReference type="EMBL" id="CAG9794224.1"/>
    </source>
</evidence>
<gene>
    <name evidence="9" type="ORF">DIATSA_LOCUS11618</name>
</gene>
<dbReference type="SUPFAM" id="SSF103473">
    <property type="entry name" value="MFS general substrate transporter"/>
    <property type="match status" value="1"/>
</dbReference>
<dbReference type="InterPro" id="IPR036259">
    <property type="entry name" value="MFS_trans_sf"/>
</dbReference>
<evidence type="ECO:0000256" key="7">
    <source>
        <dbReference type="SAM" id="Phobius"/>
    </source>
</evidence>
<dbReference type="Pfam" id="PF07690">
    <property type="entry name" value="MFS_1"/>
    <property type="match status" value="1"/>
</dbReference>
<keyword evidence="3 7" id="KW-0812">Transmembrane</keyword>
<organism evidence="9 10">
    <name type="scientific">Diatraea saccharalis</name>
    <name type="common">sugarcane borer</name>
    <dbReference type="NCBI Taxonomy" id="40085"/>
    <lineage>
        <taxon>Eukaryota</taxon>
        <taxon>Metazoa</taxon>
        <taxon>Ecdysozoa</taxon>
        <taxon>Arthropoda</taxon>
        <taxon>Hexapoda</taxon>
        <taxon>Insecta</taxon>
        <taxon>Pterygota</taxon>
        <taxon>Neoptera</taxon>
        <taxon>Endopterygota</taxon>
        <taxon>Lepidoptera</taxon>
        <taxon>Glossata</taxon>
        <taxon>Ditrysia</taxon>
        <taxon>Pyraloidea</taxon>
        <taxon>Crambidae</taxon>
        <taxon>Crambinae</taxon>
        <taxon>Diatraea</taxon>
    </lineage>
</organism>
<evidence type="ECO:0000256" key="6">
    <source>
        <dbReference type="SAM" id="MobiDB-lite"/>
    </source>
</evidence>
<accession>A0A9N9WIK2</accession>
<proteinExistence type="predicted"/>
<evidence type="ECO:0000256" key="3">
    <source>
        <dbReference type="ARBA" id="ARBA00022692"/>
    </source>
</evidence>
<dbReference type="SUPFAM" id="SSF141571">
    <property type="entry name" value="Pentapeptide repeat-like"/>
    <property type="match status" value="1"/>
</dbReference>
<evidence type="ECO:0000313" key="10">
    <source>
        <dbReference type="Proteomes" id="UP001153714"/>
    </source>
</evidence>
<dbReference type="Gene3D" id="1.20.1250.20">
    <property type="entry name" value="MFS general substrate transporter like domains"/>
    <property type="match status" value="1"/>
</dbReference>
<keyword evidence="5 7" id="KW-0472">Membrane</keyword>
<protein>
    <recommendedName>
        <fullName evidence="8">SV2A/B/C luminal domain-containing protein</fullName>
    </recommendedName>
</protein>
<dbReference type="GO" id="GO:0022857">
    <property type="term" value="F:transmembrane transporter activity"/>
    <property type="evidence" value="ECO:0007669"/>
    <property type="project" value="InterPro"/>
</dbReference>
<feature type="transmembrane region" description="Helical" evidence="7">
    <location>
        <begin position="176"/>
        <end position="194"/>
    </location>
</feature>
<reference evidence="9" key="2">
    <citation type="submission" date="2022-10" db="EMBL/GenBank/DDBJ databases">
        <authorList>
            <consortium name="ENA_rothamsted_submissions"/>
            <consortium name="culmorum"/>
            <person name="King R."/>
        </authorList>
    </citation>
    <scope>NUCLEOTIDE SEQUENCE</scope>
</reference>
<dbReference type="EMBL" id="OU893337">
    <property type="protein sequence ID" value="CAG9794224.1"/>
    <property type="molecule type" value="Genomic_DNA"/>
</dbReference>
<comment type="subcellular location">
    <subcellularLocation>
        <location evidence="1">Membrane</location>
        <topology evidence="1">Multi-pass membrane protein</topology>
    </subcellularLocation>
</comment>
<dbReference type="InterPro" id="IPR055415">
    <property type="entry name" value="LD_SV2"/>
</dbReference>
<feature type="domain" description="SV2A/B/C luminal" evidence="8">
    <location>
        <begin position="389"/>
        <end position="457"/>
    </location>
</feature>
<name>A0A9N9WIK2_9NEOP</name>
<dbReference type="Proteomes" id="UP001153714">
    <property type="component" value="Chromosome 6"/>
</dbReference>
<dbReference type="OrthoDB" id="433512at2759"/>
<feature type="transmembrane region" description="Helical" evidence="7">
    <location>
        <begin position="200"/>
        <end position="221"/>
    </location>
</feature>
<dbReference type="Gene3D" id="2.160.20.80">
    <property type="entry name" value="E3 ubiquitin-protein ligase SopA"/>
    <property type="match status" value="1"/>
</dbReference>
<dbReference type="PANTHER" id="PTHR23511">
    <property type="entry name" value="SYNAPTIC VESICLE GLYCOPROTEIN 2"/>
    <property type="match status" value="1"/>
</dbReference>